<dbReference type="Pfam" id="PF01863">
    <property type="entry name" value="YgjP-like"/>
    <property type="match status" value="1"/>
</dbReference>
<dbReference type="AlphaFoldDB" id="A0A1H1LKJ6"/>
<dbReference type="EMBL" id="LT629759">
    <property type="protein sequence ID" value="SDR74957.1"/>
    <property type="molecule type" value="Genomic_DNA"/>
</dbReference>
<sequence>MPKTAQQTIRLGNIDVTVTRKRVSRVNLRVRRDGSVAVSAPARVPLAQVRAFVESREDWVRSARAQVLARQAARAQSLRDGGTTRLLGKTLSLSVEKDLPSGSAPYAIHTANAVVAHVPRDDAGPANVDLALQALWRATLQEVLPPLFARYECQMDVRCTGVRLRIMTSRWGSCNVRTGRITLNLELACHPASSVESVVAHELCHLLEPSHNARFHALMDGFCPWWRDAKTELNSLPPTRPVLP</sequence>
<dbReference type="RefSeq" id="WP_090862172.1">
    <property type="nucleotide sequence ID" value="NZ_LT629759.1"/>
</dbReference>
<feature type="domain" description="YgjP-like metallopeptidase" evidence="1">
    <location>
        <begin position="25"/>
        <end position="235"/>
    </location>
</feature>
<proteinExistence type="predicted"/>
<organism evidence="2 3">
    <name type="scientific">Parafannyhessea umbonata</name>
    <dbReference type="NCBI Taxonomy" id="604330"/>
    <lineage>
        <taxon>Bacteria</taxon>
        <taxon>Bacillati</taxon>
        <taxon>Actinomycetota</taxon>
        <taxon>Coriobacteriia</taxon>
        <taxon>Coriobacteriales</taxon>
        <taxon>Atopobiaceae</taxon>
        <taxon>Parafannyhessea</taxon>
    </lineage>
</organism>
<evidence type="ECO:0000313" key="3">
    <source>
        <dbReference type="Proteomes" id="UP000199480"/>
    </source>
</evidence>
<name>A0A1H1LKJ6_9ACTN</name>
<dbReference type="GeneID" id="78500351"/>
<dbReference type="OrthoDB" id="9811177at2"/>
<evidence type="ECO:0000259" key="1">
    <source>
        <dbReference type="Pfam" id="PF01863"/>
    </source>
</evidence>
<dbReference type="InterPro" id="IPR053136">
    <property type="entry name" value="UTP_pyrophosphatase-like"/>
</dbReference>
<dbReference type="InterPro" id="IPR002725">
    <property type="entry name" value="YgjP-like_metallopeptidase"/>
</dbReference>
<protein>
    <recommendedName>
        <fullName evidence="1">YgjP-like metallopeptidase domain-containing protein</fullName>
    </recommendedName>
</protein>
<dbReference type="PANTHER" id="PTHR30399:SF1">
    <property type="entry name" value="UTP PYROPHOSPHATASE"/>
    <property type="match status" value="1"/>
</dbReference>
<dbReference type="Proteomes" id="UP000199480">
    <property type="component" value="Chromosome I"/>
</dbReference>
<dbReference type="CDD" id="cd07344">
    <property type="entry name" value="M48_yhfN_like"/>
    <property type="match status" value="1"/>
</dbReference>
<dbReference type="PANTHER" id="PTHR30399">
    <property type="entry name" value="UNCHARACTERIZED PROTEIN YGJP"/>
    <property type="match status" value="1"/>
</dbReference>
<reference evidence="3" key="1">
    <citation type="submission" date="2016-10" db="EMBL/GenBank/DDBJ databases">
        <authorList>
            <person name="Varghese N."/>
            <person name="Submissions S."/>
        </authorList>
    </citation>
    <scope>NUCLEOTIDE SEQUENCE [LARGE SCALE GENOMIC DNA]</scope>
    <source>
        <strain evidence="3">DSM 22620</strain>
    </source>
</reference>
<evidence type="ECO:0000313" key="2">
    <source>
        <dbReference type="EMBL" id="SDR74957.1"/>
    </source>
</evidence>
<gene>
    <name evidence="2" type="ORF">SAMN04489857_0993</name>
</gene>
<dbReference type="Gene3D" id="3.30.2010.10">
    <property type="entry name" value="Metalloproteases ('zincins'), catalytic domain"/>
    <property type="match status" value="1"/>
</dbReference>
<accession>A0A1H1LKJ6</accession>